<dbReference type="OrthoDB" id="581382at2"/>
<accession>A0A3N5BIK3</accession>
<evidence type="ECO:0000313" key="2">
    <source>
        <dbReference type="Proteomes" id="UP000282654"/>
    </source>
</evidence>
<dbReference type="AlphaFoldDB" id="A0A3N5BIK3"/>
<gene>
    <name evidence="1" type="ORF">EDD75_0314</name>
</gene>
<dbReference type="Proteomes" id="UP000282654">
    <property type="component" value="Unassembled WGS sequence"/>
</dbReference>
<evidence type="ECO:0008006" key="3">
    <source>
        <dbReference type="Google" id="ProtNLM"/>
    </source>
</evidence>
<proteinExistence type="predicted"/>
<dbReference type="RefSeq" id="WP_123927026.1">
    <property type="nucleotide sequence ID" value="NZ_RKRE01000001.1"/>
</dbReference>
<organism evidence="1 2">
    <name type="scientific">Thermodesulfitimonas autotrophica</name>
    <dbReference type="NCBI Taxonomy" id="1894989"/>
    <lineage>
        <taxon>Bacteria</taxon>
        <taxon>Bacillati</taxon>
        <taxon>Bacillota</taxon>
        <taxon>Clostridia</taxon>
        <taxon>Thermoanaerobacterales</taxon>
        <taxon>Thermoanaerobacteraceae</taxon>
        <taxon>Thermodesulfitimonas</taxon>
    </lineage>
</organism>
<sequence length="171" mass="19706">MPSYQIIFFLGVPQHLRDKACRCAENLFSRSGCPDGNIALILFPCDRAGATVAHRDDPVIPKRVKDFTDARYIVIVPTATLWWKPELVEATLAHELGHVALGHCDKKAMWLTPLLRRFQFTRLFLLRKEIAADRWAAQLGYAESLREVLQYVLKQKQTLPGALRLWLLRRR</sequence>
<keyword evidence="2" id="KW-1185">Reference proteome</keyword>
<name>A0A3N5BIK3_9THEO</name>
<evidence type="ECO:0000313" key="1">
    <source>
        <dbReference type="EMBL" id="RPF49498.1"/>
    </source>
</evidence>
<dbReference type="EMBL" id="RKRE01000001">
    <property type="protein sequence ID" value="RPF49498.1"/>
    <property type="molecule type" value="Genomic_DNA"/>
</dbReference>
<reference evidence="1 2" key="1">
    <citation type="submission" date="2018-11" db="EMBL/GenBank/DDBJ databases">
        <title>Genomic Encyclopedia of Type Strains, Phase IV (KMG-IV): sequencing the most valuable type-strain genomes for metagenomic binning, comparative biology and taxonomic classification.</title>
        <authorList>
            <person name="Goeker M."/>
        </authorList>
    </citation>
    <scope>NUCLEOTIDE SEQUENCE [LARGE SCALE GENOMIC DNA]</scope>
    <source>
        <strain evidence="1 2">DSM 102936</strain>
    </source>
</reference>
<comment type="caution">
    <text evidence="1">The sequence shown here is derived from an EMBL/GenBank/DDBJ whole genome shotgun (WGS) entry which is preliminary data.</text>
</comment>
<protein>
    <recommendedName>
        <fullName evidence="3">Peptidase M48-like protein</fullName>
    </recommendedName>
</protein>